<reference evidence="1" key="2">
    <citation type="submission" date="2021-08" db="EMBL/GenBank/DDBJ databases">
        <authorList>
            <person name="Tani A."/>
            <person name="Ola A."/>
            <person name="Ogura Y."/>
            <person name="Katsura K."/>
            <person name="Hayashi T."/>
        </authorList>
    </citation>
    <scope>NUCLEOTIDE SEQUENCE</scope>
    <source>
        <strain evidence="1">NBRC 15689</strain>
    </source>
</reference>
<reference evidence="1" key="1">
    <citation type="journal article" date="2021" name="Front. Microbiol.">
        <title>Comprehensive Comparative Genomics and Phenotyping of Methylobacterium Species.</title>
        <authorList>
            <person name="Alessa O."/>
            <person name="Ogura Y."/>
            <person name="Fujitani Y."/>
            <person name="Takami H."/>
            <person name="Hayashi T."/>
            <person name="Sahin N."/>
            <person name="Tani A."/>
        </authorList>
    </citation>
    <scope>NUCLEOTIDE SEQUENCE</scope>
    <source>
        <strain evidence="1">NBRC 15689</strain>
    </source>
</reference>
<accession>A0ABQ4T8N6</accession>
<dbReference type="Proteomes" id="UP001055156">
    <property type="component" value="Unassembled WGS sequence"/>
</dbReference>
<comment type="caution">
    <text evidence="1">The sequence shown here is derived from an EMBL/GenBank/DDBJ whole genome shotgun (WGS) entry which is preliminary data.</text>
</comment>
<keyword evidence="2" id="KW-1185">Reference proteome</keyword>
<name>A0ABQ4T8N6_METOR</name>
<organism evidence="1 2">
    <name type="scientific">Methylobacterium organophilum</name>
    <dbReference type="NCBI Taxonomy" id="410"/>
    <lineage>
        <taxon>Bacteria</taxon>
        <taxon>Pseudomonadati</taxon>
        <taxon>Pseudomonadota</taxon>
        <taxon>Alphaproteobacteria</taxon>
        <taxon>Hyphomicrobiales</taxon>
        <taxon>Methylobacteriaceae</taxon>
        <taxon>Methylobacterium</taxon>
    </lineage>
</organism>
<evidence type="ECO:0000313" key="2">
    <source>
        <dbReference type="Proteomes" id="UP001055156"/>
    </source>
</evidence>
<protein>
    <submittedName>
        <fullName evidence="1">Uncharacterized protein</fullName>
    </submittedName>
</protein>
<dbReference type="EMBL" id="BPQV01000007">
    <property type="protein sequence ID" value="GJE27963.1"/>
    <property type="molecule type" value="Genomic_DNA"/>
</dbReference>
<gene>
    <name evidence="1" type="ORF">LKMONMHP_2825</name>
</gene>
<dbReference type="RefSeq" id="WP_238311751.1">
    <property type="nucleotide sequence ID" value="NZ_BPQV01000007.1"/>
</dbReference>
<proteinExistence type="predicted"/>
<sequence length="75" mass="8473">MTMTDAQFERLPELLQAIVVADRGMPAIRRMISARVPAIVQLRIAREHLRRRRELTAAAAQVWGHRLSGEGPARC</sequence>
<evidence type="ECO:0000313" key="1">
    <source>
        <dbReference type="EMBL" id="GJE27963.1"/>
    </source>
</evidence>